<accession>X6P970</accession>
<gene>
    <name evidence="4" type="ORF">RFI_01994</name>
</gene>
<keyword evidence="1 3" id="KW-0853">WD repeat</keyword>
<dbReference type="Proteomes" id="UP000023152">
    <property type="component" value="Unassembled WGS sequence"/>
</dbReference>
<evidence type="ECO:0000256" key="3">
    <source>
        <dbReference type="PROSITE-ProRule" id="PRU00221"/>
    </source>
</evidence>
<dbReference type="Pfam" id="PF00400">
    <property type="entry name" value="WD40"/>
    <property type="match status" value="3"/>
</dbReference>
<organism evidence="4 5">
    <name type="scientific">Reticulomyxa filosa</name>
    <dbReference type="NCBI Taxonomy" id="46433"/>
    <lineage>
        <taxon>Eukaryota</taxon>
        <taxon>Sar</taxon>
        <taxon>Rhizaria</taxon>
        <taxon>Retaria</taxon>
        <taxon>Foraminifera</taxon>
        <taxon>Monothalamids</taxon>
        <taxon>Reticulomyxidae</taxon>
        <taxon>Reticulomyxa</taxon>
    </lineage>
</organism>
<dbReference type="OrthoDB" id="71437at2759"/>
<dbReference type="InterPro" id="IPR019775">
    <property type="entry name" value="WD40_repeat_CS"/>
</dbReference>
<dbReference type="InterPro" id="IPR036322">
    <property type="entry name" value="WD40_repeat_dom_sf"/>
</dbReference>
<feature type="non-terminal residue" evidence="4">
    <location>
        <position position="1"/>
    </location>
</feature>
<dbReference type="PANTHER" id="PTHR22847:SF637">
    <property type="entry name" value="WD REPEAT DOMAIN 5B"/>
    <property type="match status" value="1"/>
</dbReference>
<name>X6P970_RETFI</name>
<dbReference type="PANTHER" id="PTHR22847">
    <property type="entry name" value="WD40 REPEAT PROTEIN"/>
    <property type="match status" value="1"/>
</dbReference>
<feature type="repeat" description="WD" evidence="3">
    <location>
        <begin position="1"/>
        <end position="24"/>
    </location>
</feature>
<dbReference type="EMBL" id="ASPP01001975">
    <property type="protein sequence ID" value="ETO35080.1"/>
    <property type="molecule type" value="Genomic_DNA"/>
</dbReference>
<evidence type="ECO:0000313" key="5">
    <source>
        <dbReference type="Proteomes" id="UP000023152"/>
    </source>
</evidence>
<keyword evidence="2" id="KW-0677">Repeat</keyword>
<dbReference type="InterPro" id="IPR020472">
    <property type="entry name" value="WD40_PAC1"/>
</dbReference>
<dbReference type="InterPro" id="IPR015943">
    <property type="entry name" value="WD40/YVTN_repeat-like_dom_sf"/>
</dbReference>
<comment type="caution">
    <text evidence="4">The sequence shown here is derived from an EMBL/GenBank/DDBJ whole genome shotgun (WGS) entry which is preliminary data.</text>
</comment>
<dbReference type="PROSITE" id="PS00678">
    <property type="entry name" value="WD_REPEATS_1"/>
    <property type="match status" value="3"/>
</dbReference>
<feature type="repeat" description="WD" evidence="3">
    <location>
        <begin position="25"/>
        <end position="68"/>
    </location>
</feature>
<dbReference type="PROSITE" id="PS50294">
    <property type="entry name" value="WD_REPEATS_REGION"/>
    <property type="match status" value="2"/>
</dbReference>
<dbReference type="AlphaFoldDB" id="X6P970"/>
<dbReference type="SMART" id="SM00320">
    <property type="entry name" value="WD40"/>
    <property type="match status" value="2"/>
</dbReference>
<proteinExistence type="predicted"/>
<protein>
    <submittedName>
        <fullName evidence="4">Uncharacterized protein</fullName>
    </submittedName>
</protein>
<sequence>TICSGSFDETIRIWDIETAKQMNVFNGHRSYVKSVKYGPNELRNIILSGSLDKSVRLWDIRSGQQIQLFDRHKNDVTCVEYSPFVIKNSSEVIDGNSNVICSGSDDKTIRFWDIRSNKNELYVINTNKKVLCLKFIELKKRLNNNEKKSNGNSCVNLCYGSRNVICVWG</sequence>
<feature type="repeat" description="WD" evidence="3">
    <location>
        <begin position="96"/>
        <end position="122"/>
    </location>
</feature>
<dbReference type="PROSITE" id="PS50082">
    <property type="entry name" value="WD_REPEATS_2"/>
    <property type="match status" value="3"/>
</dbReference>
<evidence type="ECO:0000256" key="2">
    <source>
        <dbReference type="ARBA" id="ARBA00022737"/>
    </source>
</evidence>
<dbReference type="PRINTS" id="PR00320">
    <property type="entry name" value="GPROTEINBRPT"/>
</dbReference>
<reference evidence="4 5" key="1">
    <citation type="journal article" date="2013" name="Curr. Biol.">
        <title>The Genome of the Foraminiferan Reticulomyxa filosa.</title>
        <authorList>
            <person name="Glockner G."/>
            <person name="Hulsmann N."/>
            <person name="Schleicher M."/>
            <person name="Noegel A.A."/>
            <person name="Eichinger L."/>
            <person name="Gallinger C."/>
            <person name="Pawlowski J."/>
            <person name="Sierra R."/>
            <person name="Euteneuer U."/>
            <person name="Pillet L."/>
            <person name="Moustafa A."/>
            <person name="Platzer M."/>
            <person name="Groth M."/>
            <person name="Szafranski K."/>
            <person name="Schliwa M."/>
        </authorList>
    </citation>
    <scope>NUCLEOTIDE SEQUENCE [LARGE SCALE GENOMIC DNA]</scope>
</reference>
<evidence type="ECO:0000313" key="4">
    <source>
        <dbReference type="EMBL" id="ETO35080.1"/>
    </source>
</evidence>
<keyword evidence="5" id="KW-1185">Reference proteome</keyword>
<dbReference type="InterPro" id="IPR001680">
    <property type="entry name" value="WD40_rpt"/>
</dbReference>
<dbReference type="Gene3D" id="2.130.10.10">
    <property type="entry name" value="YVTN repeat-like/Quinoprotein amine dehydrogenase"/>
    <property type="match status" value="1"/>
</dbReference>
<evidence type="ECO:0000256" key="1">
    <source>
        <dbReference type="ARBA" id="ARBA00022574"/>
    </source>
</evidence>
<dbReference type="GO" id="GO:1990234">
    <property type="term" value="C:transferase complex"/>
    <property type="evidence" value="ECO:0007669"/>
    <property type="project" value="UniProtKB-ARBA"/>
</dbReference>
<dbReference type="SUPFAM" id="SSF50978">
    <property type="entry name" value="WD40 repeat-like"/>
    <property type="match status" value="1"/>
</dbReference>